<evidence type="ECO:0000313" key="1">
    <source>
        <dbReference type="EMBL" id="MBC5785099.1"/>
    </source>
</evidence>
<protein>
    <submittedName>
        <fullName evidence="1">Uncharacterized protein</fullName>
    </submittedName>
</protein>
<comment type="caution">
    <text evidence="1">The sequence shown here is derived from an EMBL/GenBank/DDBJ whole genome shotgun (WGS) entry which is preliminary data.</text>
</comment>
<reference evidence="1" key="1">
    <citation type="submission" date="2020-08" db="EMBL/GenBank/DDBJ databases">
        <title>Ramlibacter sp. USB13 16S ribosomal RNA gene genome sequencing and assembly.</title>
        <authorList>
            <person name="Kang M."/>
        </authorList>
    </citation>
    <scope>NUCLEOTIDE SEQUENCE</scope>
    <source>
        <strain evidence="1">USB13</strain>
    </source>
</reference>
<proteinExistence type="predicted"/>
<name>A0A923MUX1_9BURK</name>
<dbReference type="RefSeq" id="WP_187077851.1">
    <property type="nucleotide sequence ID" value="NZ_JACORT010000009.1"/>
</dbReference>
<keyword evidence="2" id="KW-1185">Reference proteome</keyword>
<dbReference type="Proteomes" id="UP000608513">
    <property type="component" value="Unassembled WGS sequence"/>
</dbReference>
<dbReference type="EMBL" id="JACORT010000009">
    <property type="protein sequence ID" value="MBC5785099.1"/>
    <property type="molecule type" value="Genomic_DNA"/>
</dbReference>
<accession>A0A923MUX1</accession>
<sequence>MTPVDIAMDPLRTAAMTLHALPARDREWLLARLVERQRHLLRPLLQELQDLGIPGDPGLLQALQQQDAQAATPEAAWPETLGAAELARLVEVLAQEPPGLTRSLLAMRAWNWAPQLLAAIGADRRRQVQEIPLRAPAPALQAAILQALKARCESAPSPVARNAPNRWQRARSRLLRWGGRT</sequence>
<dbReference type="AlphaFoldDB" id="A0A923MUX1"/>
<organism evidence="1 2">
    <name type="scientific">Ramlibacter cellulosilyticus</name>
    <dbReference type="NCBI Taxonomy" id="2764187"/>
    <lineage>
        <taxon>Bacteria</taxon>
        <taxon>Pseudomonadati</taxon>
        <taxon>Pseudomonadota</taxon>
        <taxon>Betaproteobacteria</taxon>
        <taxon>Burkholderiales</taxon>
        <taxon>Comamonadaceae</taxon>
        <taxon>Ramlibacter</taxon>
    </lineage>
</organism>
<gene>
    <name evidence="1" type="ORF">H8N03_19285</name>
</gene>
<evidence type="ECO:0000313" key="2">
    <source>
        <dbReference type="Proteomes" id="UP000608513"/>
    </source>
</evidence>